<keyword evidence="4" id="KW-1185">Reference proteome</keyword>
<accession>A0ABR9HFN5</accession>
<dbReference type="SUPFAM" id="SSF82171">
    <property type="entry name" value="DPP6 N-terminal domain-like"/>
    <property type="match status" value="1"/>
</dbReference>
<dbReference type="RefSeq" id="WP_229826184.1">
    <property type="nucleotide sequence ID" value="NZ_BMXJ01000004.1"/>
</dbReference>
<gene>
    <name evidence="3" type="ORF">H4W79_002053</name>
</gene>
<evidence type="ECO:0000313" key="4">
    <source>
        <dbReference type="Proteomes" id="UP000598217"/>
    </source>
</evidence>
<dbReference type="SUPFAM" id="SSF52540">
    <property type="entry name" value="P-loop containing nucleoside triphosphate hydrolases"/>
    <property type="match status" value="1"/>
</dbReference>
<feature type="domain" description="Novel STAND NTPase 1" evidence="2">
    <location>
        <begin position="220"/>
        <end position="616"/>
    </location>
</feature>
<dbReference type="EMBL" id="JADBDY010000001">
    <property type="protein sequence ID" value="MBE1457839.1"/>
    <property type="molecule type" value="Genomic_DNA"/>
</dbReference>
<organism evidence="3 4">
    <name type="scientific">Nocardiopsis terrae</name>
    <dbReference type="NCBI Taxonomy" id="372655"/>
    <lineage>
        <taxon>Bacteria</taxon>
        <taxon>Bacillati</taxon>
        <taxon>Actinomycetota</taxon>
        <taxon>Actinomycetes</taxon>
        <taxon>Streptosporangiales</taxon>
        <taxon>Nocardiopsidaceae</taxon>
        <taxon>Nocardiopsis</taxon>
    </lineage>
</organism>
<keyword evidence="1" id="KW-1133">Transmembrane helix</keyword>
<dbReference type="Gene3D" id="2.130.10.10">
    <property type="entry name" value="YVTN repeat-like/Quinoprotein amine dehydrogenase"/>
    <property type="match status" value="1"/>
</dbReference>
<evidence type="ECO:0000256" key="1">
    <source>
        <dbReference type="SAM" id="Phobius"/>
    </source>
</evidence>
<dbReference type="Proteomes" id="UP000598217">
    <property type="component" value="Unassembled WGS sequence"/>
</dbReference>
<dbReference type="InterPro" id="IPR009003">
    <property type="entry name" value="Peptidase_S1_PA"/>
</dbReference>
<dbReference type="InterPro" id="IPR011042">
    <property type="entry name" value="6-blade_b-propeller_TolB-like"/>
</dbReference>
<dbReference type="Gene3D" id="3.40.50.300">
    <property type="entry name" value="P-loop containing nucleotide triphosphate hydrolases"/>
    <property type="match status" value="1"/>
</dbReference>
<sequence length="1422" mass="154338">MPRSTDQILASGVVRVAGRDGQPRGTGALVAPDLVLTCAHVVSDCLGSPRRDPVEVGARVMVDLPLAGQAARGLGPRVAEVERWIPIRPDRTGDIALLRMRDPVPGTHPLPLADPDDMWDHRARTVGFTGGEPTALWFRGVLSGTTEEGWVQLSRADGQVAHAKEGFSGGPVWDDELGAVIGLVVAAQAEREAQQVFVLRTGTLLRELPELETVLLPSAPFRGLAPLGEGDSDIFFGREEDVDRVVTALRGGHSAVTVYGPSGCGKSSLAVAGVVPRMRRDGHEVLVVDVGRTSSLRAALATELFTLAVSGRYGVEQAQQADPDRIRRWLDKLGLTDTFHRVTGQQGTSVLVVLDQAEALLNLSEPEIGQDVALLFPERRTDGFQVLLTLRADFMDAALSHPELGPALRHGTTLPLTPMTRDQLHAVITEPIRRIPGVEYDPGLDQRILDDTGQDPGVLPLLGFVLAKLWERRTGGRLRAEAYEELGRVPGALRRHAEQAWQACVRPGEETEARLLLTGLVRVLPGGEAPLRRVLTREEAGERRWELVRVFARADWRLLVLHGGDGRPQSAELSHEALITAWPELAEEARASAGFLAGRAEVQHDLERWRSAGRPADLLLRPLQLAALESSLRQREADLTGEQREFLAQARRRRRRRRNAMAMSGVAGALVLVLIAGLIVFLVQESNVRAQREAEGLSRSLAIQSDQMVESNPVQAALVALTAYEVAPTQEARSALMRRYVGFQEAEWSLSGTEGQIQEASMSADGAVTLVRSEGGRATLFVRTDEGAVRQEQLGLTENVLAPVVSRDGRRIAYVYEVDGAVVWHEVTPGGQRLLGPPNRLEGALTERSMGVTVFGDMHIMDFSPESRLLVGASAADSDQPVQVWDLQTGRPRELPEDTPRLTEVWFGPDEDTLVAVTAGPDLMGGAVVTIDVGTGTVRELTEDVDTQYVGVAGDGSVAVVCRKEESAADSDGYTPSEAHYQAVRVADGQVLGEHSEGENSSCADTSVSGRGERFVLPGVGEGWVLVDTSGQEEAARLLGPHRYTNRGQLPLLGTASEPVLVTWEANGVTGWKMAEDSGETNHGNPRLIGDGSTMVVRLGPNGANLSVLETEGEGRTLASVDRDISVPAEIEQELQVNRAETLVADVADRNRITVYELPSLRQVSEFTTVPPPPGTEGRPGRFLFRFLDGDQLMTLSGATLEHWDARTGRRLSSLDLEDLRLTEEEETYYSVSSHPEPGHVQVSADGEHVLHAVDLATGERKEELAVRLDDVEAAIFLEDPHYVAVLTTGRMVELWSVPPDRDPTRVVGSLGPLKSNRWTLTTPGGPVFFLASDSTAQFLWADDPTRRETYQFDAPQAFPAVTRDGQALLRTPIEGGWMSLLRLDPEVWKRHLCAVTGRELTDDEAGALPPDLPAEVCAQGS</sequence>
<feature type="transmembrane region" description="Helical" evidence="1">
    <location>
        <begin position="660"/>
        <end position="683"/>
    </location>
</feature>
<name>A0ABR9HFN5_9ACTN</name>
<dbReference type="Gene3D" id="2.40.10.120">
    <property type="match status" value="1"/>
</dbReference>
<keyword evidence="1" id="KW-0812">Transmembrane</keyword>
<proteinExistence type="predicted"/>
<protein>
    <recommendedName>
        <fullName evidence="2">Novel STAND NTPase 1 domain-containing protein</fullName>
    </recommendedName>
</protein>
<keyword evidence="1" id="KW-0472">Membrane</keyword>
<dbReference type="InterPro" id="IPR049052">
    <property type="entry name" value="nSTAND1"/>
</dbReference>
<dbReference type="Gene3D" id="2.120.10.30">
    <property type="entry name" value="TolB, C-terminal domain"/>
    <property type="match status" value="1"/>
</dbReference>
<evidence type="ECO:0000313" key="3">
    <source>
        <dbReference type="EMBL" id="MBE1457839.1"/>
    </source>
</evidence>
<dbReference type="Pfam" id="PF20703">
    <property type="entry name" value="nSTAND1"/>
    <property type="match status" value="1"/>
</dbReference>
<comment type="caution">
    <text evidence="3">The sequence shown here is derived from an EMBL/GenBank/DDBJ whole genome shotgun (WGS) entry which is preliminary data.</text>
</comment>
<dbReference type="InterPro" id="IPR015943">
    <property type="entry name" value="WD40/YVTN_repeat-like_dom_sf"/>
</dbReference>
<dbReference type="Pfam" id="PF13365">
    <property type="entry name" value="Trypsin_2"/>
    <property type="match status" value="1"/>
</dbReference>
<reference evidence="3 4" key="1">
    <citation type="submission" date="2020-10" db="EMBL/GenBank/DDBJ databases">
        <title>Sequencing the genomes of 1000 actinobacteria strains.</title>
        <authorList>
            <person name="Klenk H.-P."/>
        </authorList>
    </citation>
    <scope>NUCLEOTIDE SEQUENCE [LARGE SCALE GENOMIC DNA]</scope>
    <source>
        <strain evidence="3 4">DSM 45157</strain>
    </source>
</reference>
<dbReference type="SUPFAM" id="SSF50494">
    <property type="entry name" value="Trypsin-like serine proteases"/>
    <property type="match status" value="1"/>
</dbReference>
<evidence type="ECO:0000259" key="2">
    <source>
        <dbReference type="Pfam" id="PF20703"/>
    </source>
</evidence>
<dbReference type="InterPro" id="IPR027417">
    <property type="entry name" value="P-loop_NTPase"/>
</dbReference>